<reference evidence="2" key="1">
    <citation type="submission" date="2014-11" db="EMBL/GenBank/DDBJ databases">
        <authorList>
            <person name="Amaro Gonzalez C."/>
        </authorList>
    </citation>
    <scope>NUCLEOTIDE SEQUENCE</scope>
</reference>
<reference evidence="2" key="2">
    <citation type="journal article" date="2015" name="Fish Shellfish Immunol.">
        <title>Early steps in the European eel (Anguilla anguilla)-Vibrio vulnificus interaction in the gills: Role of the RtxA13 toxin.</title>
        <authorList>
            <person name="Callol A."/>
            <person name="Pajuelo D."/>
            <person name="Ebbesson L."/>
            <person name="Teles M."/>
            <person name="MacKenzie S."/>
            <person name="Amaro C."/>
        </authorList>
    </citation>
    <scope>NUCLEOTIDE SEQUENCE</scope>
</reference>
<accession>A0A0E9SRM8</accession>
<feature type="transmembrane region" description="Helical" evidence="1">
    <location>
        <begin position="20"/>
        <end position="37"/>
    </location>
</feature>
<dbReference type="EMBL" id="GBXM01064685">
    <property type="protein sequence ID" value="JAH43892.1"/>
    <property type="molecule type" value="Transcribed_RNA"/>
</dbReference>
<protein>
    <submittedName>
        <fullName evidence="2">Uncharacterized protein</fullName>
    </submittedName>
</protein>
<keyword evidence="1" id="KW-0812">Transmembrane</keyword>
<organism evidence="2">
    <name type="scientific">Anguilla anguilla</name>
    <name type="common">European freshwater eel</name>
    <name type="synonym">Muraena anguilla</name>
    <dbReference type="NCBI Taxonomy" id="7936"/>
    <lineage>
        <taxon>Eukaryota</taxon>
        <taxon>Metazoa</taxon>
        <taxon>Chordata</taxon>
        <taxon>Craniata</taxon>
        <taxon>Vertebrata</taxon>
        <taxon>Euteleostomi</taxon>
        <taxon>Actinopterygii</taxon>
        <taxon>Neopterygii</taxon>
        <taxon>Teleostei</taxon>
        <taxon>Anguilliformes</taxon>
        <taxon>Anguillidae</taxon>
        <taxon>Anguilla</taxon>
    </lineage>
</organism>
<name>A0A0E9SRM8_ANGAN</name>
<proteinExistence type="predicted"/>
<keyword evidence="1" id="KW-0472">Membrane</keyword>
<sequence>MLSIAVHSDWFKSVTAYNTLSPILLLYLVLLLLLLLWKMFWAVRSFLLHVAWRDALHLAMQNNAGEESNTNSLCSICA</sequence>
<dbReference type="AlphaFoldDB" id="A0A0E9SRM8"/>
<evidence type="ECO:0000256" key="1">
    <source>
        <dbReference type="SAM" id="Phobius"/>
    </source>
</evidence>
<keyword evidence="1" id="KW-1133">Transmembrane helix</keyword>
<evidence type="ECO:0000313" key="2">
    <source>
        <dbReference type="EMBL" id="JAH43892.1"/>
    </source>
</evidence>